<reference evidence="2" key="1">
    <citation type="submission" date="2021-03" db="EMBL/GenBank/DDBJ databases">
        <title>Chromosome level genome of the anhydrobiotic midge Polypedilum vanderplanki.</title>
        <authorList>
            <person name="Yoshida Y."/>
            <person name="Kikawada T."/>
            <person name="Gusev O."/>
        </authorList>
    </citation>
    <scope>NUCLEOTIDE SEQUENCE</scope>
    <source>
        <strain evidence="2">NIAS01</strain>
        <tissue evidence="2">Whole body or cell culture</tissue>
    </source>
</reference>
<keyword evidence="1" id="KW-1133">Transmembrane helix</keyword>
<dbReference type="Proteomes" id="UP001107558">
    <property type="component" value="Chromosome 4"/>
</dbReference>
<evidence type="ECO:0000313" key="3">
    <source>
        <dbReference type="Proteomes" id="UP001107558"/>
    </source>
</evidence>
<evidence type="ECO:0000256" key="1">
    <source>
        <dbReference type="SAM" id="Phobius"/>
    </source>
</evidence>
<comment type="caution">
    <text evidence="2">The sequence shown here is derived from an EMBL/GenBank/DDBJ whole genome shotgun (WGS) entry which is preliminary data.</text>
</comment>
<proteinExistence type="predicted"/>
<accession>A0A9J6B901</accession>
<dbReference type="AlphaFoldDB" id="A0A9J6B901"/>
<keyword evidence="3" id="KW-1185">Reference proteome</keyword>
<keyword evidence="1" id="KW-0472">Membrane</keyword>
<protein>
    <submittedName>
        <fullName evidence="2">Uncharacterized protein</fullName>
    </submittedName>
</protein>
<keyword evidence="1" id="KW-0812">Transmembrane</keyword>
<organism evidence="2 3">
    <name type="scientific">Polypedilum vanderplanki</name>
    <name type="common">Sleeping chironomid midge</name>
    <dbReference type="NCBI Taxonomy" id="319348"/>
    <lineage>
        <taxon>Eukaryota</taxon>
        <taxon>Metazoa</taxon>
        <taxon>Ecdysozoa</taxon>
        <taxon>Arthropoda</taxon>
        <taxon>Hexapoda</taxon>
        <taxon>Insecta</taxon>
        <taxon>Pterygota</taxon>
        <taxon>Neoptera</taxon>
        <taxon>Endopterygota</taxon>
        <taxon>Diptera</taxon>
        <taxon>Nematocera</taxon>
        <taxon>Chironomoidea</taxon>
        <taxon>Chironomidae</taxon>
        <taxon>Chironominae</taxon>
        <taxon>Polypedilum</taxon>
        <taxon>Polypedilum</taxon>
    </lineage>
</organism>
<sequence>MNNSTYRSKTIIIIFGIGFVIYLIYIFTLESKDISEYRIDELLNQQDLHLYNDNPRYDILRVISKPSCGRFPFLVDLNVTDNSMQLQTLQMVHFIYLTLIMMIVKV</sequence>
<dbReference type="EMBL" id="JADBJN010000004">
    <property type="protein sequence ID" value="KAG5666345.1"/>
    <property type="molecule type" value="Genomic_DNA"/>
</dbReference>
<gene>
    <name evidence="2" type="ORF">PVAND_014380</name>
</gene>
<feature type="transmembrane region" description="Helical" evidence="1">
    <location>
        <begin position="12"/>
        <end position="29"/>
    </location>
</feature>
<name>A0A9J6B901_POLVA</name>
<evidence type="ECO:0000313" key="2">
    <source>
        <dbReference type="EMBL" id="KAG5666345.1"/>
    </source>
</evidence>